<reference evidence="2 3" key="1">
    <citation type="submission" date="2019-08" db="EMBL/GenBank/DDBJ databases">
        <title>Genomes of Antarctic Bizionia species.</title>
        <authorList>
            <person name="Bowman J.P."/>
        </authorList>
    </citation>
    <scope>NUCLEOTIDE SEQUENCE [LARGE SCALE GENOMIC DNA]</scope>
    <source>
        <strain evidence="2 3">APA-1</strain>
    </source>
</reference>
<keyword evidence="3" id="KW-1185">Reference proteome</keyword>
<name>A0A5D0QXM9_9FLAO</name>
<accession>A0A5D0QXM9</accession>
<comment type="caution">
    <text evidence="2">The sequence shown here is derived from an EMBL/GenBank/DDBJ whole genome shotgun (WGS) entry which is preliminary data.</text>
</comment>
<sequence>MNIVRYIMLVGIILLICMPIHAQIDSNPNTSTSIPAIKTDSGTSGISISPIENNGFSNPNPGKVNGLSVPNNKPLNTDKKQFSMFGEKFGNPGELYEERFKKQEKNFDNIFETDEIGSKTDQYLGDYKTKSSKVRVLYRDHGSIDGDDIRVFVDKDIMMPYALLTSDYRGFVLQLKTGFNVIDFLALTGGAVGANTAQVVIMDENDEIIASSGWWLAKGVKATLIIVKE</sequence>
<keyword evidence="1" id="KW-0732">Signal</keyword>
<dbReference type="OrthoDB" id="1148517at2"/>
<dbReference type="Proteomes" id="UP000324358">
    <property type="component" value="Unassembled WGS sequence"/>
</dbReference>
<dbReference type="RefSeq" id="WP_066247778.1">
    <property type="nucleotide sequence ID" value="NZ_VSKL01000002.1"/>
</dbReference>
<feature type="chain" id="PRO_5022732001" description="Secreted protein" evidence="1">
    <location>
        <begin position="23"/>
        <end position="229"/>
    </location>
</feature>
<organism evidence="2 3">
    <name type="scientific">Bizionia algoritergicola</name>
    <dbReference type="NCBI Taxonomy" id="291187"/>
    <lineage>
        <taxon>Bacteria</taxon>
        <taxon>Pseudomonadati</taxon>
        <taxon>Bacteroidota</taxon>
        <taxon>Flavobacteriia</taxon>
        <taxon>Flavobacteriales</taxon>
        <taxon>Flavobacteriaceae</taxon>
        <taxon>Bizionia</taxon>
    </lineage>
</organism>
<feature type="signal peptide" evidence="1">
    <location>
        <begin position="1"/>
        <end position="22"/>
    </location>
</feature>
<dbReference type="EMBL" id="VSKL01000002">
    <property type="protein sequence ID" value="TYB73545.1"/>
    <property type="molecule type" value="Genomic_DNA"/>
</dbReference>
<evidence type="ECO:0008006" key="4">
    <source>
        <dbReference type="Google" id="ProtNLM"/>
    </source>
</evidence>
<gene>
    <name evidence="2" type="ORF">ES675_07780</name>
</gene>
<evidence type="ECO:0000256" key="1">
    <source>
        <dbReference type="SAM" id="SignalP"/>
    </source>
</evidence>
<evidence type="ECO:0000313" key="3">
    <source>
        <dbReference type="Proteomes" id="UP000324358"/>
    </source>
</evidence>
<proteinExistence type="predicted"/>
<dbReference type="AlphaFoldDB" id="A0A5D0QXM9"/>
<protein>
    <recommendedName>
        <fullName evidence="4">Secreted protein</fullName>
    </recommendedName>
</protein>
<evidence type="ECO:0000313" key="2">
    <source>
        <dbReference type="EMBL" id="TYB73545.1"/>
    </source>
</evidence>